<evidence type="ECO:0000259" key="4">
    <source>
        <dbReference type="Pfam" id="PF13847"/>
    </source>
</evidence>
<keyword evidence="1" id="KW-0489">Methyltransferase</keyword>
<feature type="domain" description="Methyltransferase" evidence="4">
    <location>
        <begin position="19"/>
        <end position="130"/>
    </location>
</feature>
<dbReference type="OrthoDB" id="4571118at2"/>
<accession>M0QLV3</accession>
<keyword evidence="3" id="KW-0949">S-adenosyl-L-methionine</keyword>
<dbReference type="RefSeq" id="WP_007622953.1">
    <property type="nucleotide sequence ID" value="NZ_BANX01000026.1"/>
</dbReference>
<keyword evidence="2" id="KW-0808">Transferase</keyword>
<gene>
    <name evidence="5" type="ORF">GS4_26_01030</name>
</gene>
<dbReference type="EMBL" id="BANX01000026">
    <property type="protein sequence ID" value="GAC69655.1"/>
    <property type="molecule type" value="Genomic_DNA"/>
</dbReference>
<dbReference type="SUPFAM" id="SSF53335">
    <property type="entry name" value="S-adenosyl-L-methionine-dependent methyltransferases"/>
    <property type="match status" value="1"/>
</dbReference>
<sequence>MTDRLSGRLSAAVDALPLSPGLRVVEIGCGPGAAAREIARRVGPRGAVLGIDRSAHAIATARSTQADRLPWLSFQRAEIEEFVASHHARFDIAIALRVGVLDGRHPDRSSSALQCIADLLTPAGRLYVDGGCPLREVDLTGYR</sequence>
<evidence type="ECO:0000313" key="5">
    <source>
        <dbReference type="EMBL" id="GAC69655.1"/>
    </source>
</evidence>
<reference evidence="5 6" key="1">
    <citation type="submission" date="2013-01" db="EMBL/GenBank/DDBJ databases">
        <title>Whole genome shotgun sequence of Gordonia soli NBRC 108243.</title>
        <authorList>
            <person name="Isaki-Nakamura S."/>
            <person name="Hosoyama A."/>
            <person name="Tsuchikane K."/>
            <person name="Ando Y."/>
            <person name="Baba S."/>
            <person name="Ohji S."/>
            <person name="Hamada M."/>
            <person name="Tamura T."/>
            <person name="Yamazoe A."/>
            <person name="Yamazaki S."/>
            <person name="Fujita N."/>
        </authorList>
    </citation>
    <scope>NUCLEOTIDE SEQUENCE [LARGE SCALE GENOMIC DNA]</scope>
    <source>
        <strain evidence="5 6">NBRC 108243</strain>
    </source>
</reference>
<dbReference type="Gene3D" id="3.40.50.150">
    <property type="entry name" value="Vaccinia Virus protein VP39"/>
    <property type="match status" value="1"/>
</dbReference>
<dbReference type="STRING" id="1223545.GS4_26_01030"/>
<evidence type="ECO:0000256" key="2">
    <source>
        <dbReference type="ARBA" id="ARBA00022679"/>
    </source>
</evidence>
<evidence type="ECO:0000313" key="6">
    <source>
        <dbReference type="Proteomes" id="UP000011666"/>
    </source>
</evidence>
<dbReference type="eggNOG" id="COG2226">
    <property type="taxonomic scope" value="Bacteria"/>
</dbReference>
<dbReference type="InterPro" id="IPR029063">
    <property type="entry name" value="SAM-dependent_MTases_sf"/>
</dbReference>
<dbReference type="AlphaFoldDB" id="M0QLV3"/>
<organism evidence="5 6">
    <name type="scientific">Gordonia soli NBRC 108243</name>
    <dbReference type="NCBI Taxonomy" id="1223545"/>
    <lineage>
        <taxon>Bacteria</taxon>
        <taxon>Bacillati</taxon>
        <taxon>Actinomycetota</taxon>
        <taxon>Actinomycetes</taxon>
        <taxon>Mycobacteriales</taxon>
        <taxon>Gordoniaceae</taxon>
        <taxon>Gordonia</taxon>
    </lineage>
</organism>
<keyword evidence="6" id="KW-1185">Reference proteome</keyword>
<evidence type="ECO:0000256" key="3">
    <source>
        <dbReference type="ARBA" id="ARBA00022691"/>
    </source>
</evidence>
<dbReference type="PANTHER" id="PTHR43464:SF19">
    <property type="entry name" value="UBIQUINONE BIOSYNTHESIS O-METHYLTRANSFERASE, MITOCHONDRIAL"/>
    <property type="match status" value="1"/>
</dbReference>
<dbReference type="PANTHER" id="PTHR43464">
    <property type="entry name" value="METHYLTRANSFERASE"/>
    <property type="match status" value="1"/>
</dbReference>
<name>M0QLV3_9ACTN</name>
<dbReference type="GO" id="GO:0008168">
    <property type="term" value="F:methyltransferase activity"/>
    <property type="evidence" value="ECO:0007669"/>
    <property type="project" value="UniProtKB-KW"/>
</dbReference>
<dbReference type="Pfam" id="PF13847">
    <property type="entry name" value="Methyltransf_31"/>
    <property type="match status" value="1"/>
</dbReference>
<proteinExistence type="predicted"/>
<dbReference type="InterPro" id="IPR025714">
    <property type="entry name" value="Methyltranfer_dom"/>
</dbReference>
<evidence type="ECO:0000256" key="1">
    <source>
        <dbReference type="ARBA" id="ARBA00022603"/>
    </source>
</evidence>
<dbReference type="Proteomes" id="UP000011666">
    <property type="component" value="Unassembled WGS sequence"/>
</dbReference>
<dbReference type="CDD" id="cd02440">
    <property type="entry name" value="AdoMet_MTases"/>
    <property type="match status" value="1"/>
</dbReference>
<comment type="caution">
    <text evidence="5">The sequence shown here is derived from an EMBL/GenBank/DDBJ whole genome shotgun (WGS) entry which is preliminary data.</text>
</comment>
<protein>
    <recommendedName>
        <fullName evidence="4">Methyltransferase domain-containing protein</fullName>
    </recommendedName>
</protein>
<dbReference type="GO" id="GO:0032259">
    <property type="term" value="P:methylation"/>
    <property type="evidence" value="ECO:0007669"/>
    <property type="project" value="UniProtKB-KW"/>
</dbReference>